<dbReference type="PANTHER" id="PTHR33971">
    <property type="entry name" value="OS06G0232000 PROTEIN"/>
    <property type="match status" value="1"/>
</dbReference>
<feature type="region of interest" description="Disordered" evidence="1">
    <location>
        <begin position="51"/>
        <end position="93"/>
    </location>
</feature>
<evidence type="ECO:0000256" key="1">
    <source>
        <dbReference type="SAM" id="MobiDB-lite"/>
    </source>
</evidence>
<dbReference type="PANTHER" id="PTHR33971:SF4">
    <property type="entry name" value="OS07G0682700 PROTEIN"/>
    <property type="match status" value="1"/>
</dbReference>
<dbReference type="Proteomes" id="UP000636800">
    <property type="component" value="Chromosome 11"/>
</dbReference>
<dbReference type="EMBL" id="JADCNL010000011">
    <property type="protein sequence ID" value="KAG0460914.1"/>
    <property type="molecule type" value="Genomic_DNA"/>
</dbReference>
<proteinExistence type="predicted"/>
<evidence type="ECO:0000313" key="3">
    <source>
        <dbReference type="Proteomes" id="UP000636800"/>
    </source>
</evidence>
<dbReference type="GO" id="GO:0070300">
    <property type="term" value="F:phosphatidic acid binding"/>
    <property type="evidence" value="ECO:0007669"/>
    <property type="project" value="InterPro"/>
</dbReference>
<dbReference type="AlphaFoldDB" id="A0A835UFB3"/>
<reference evidence="2 3" key="1">
    <citation type="journal article" date="2020" name="Nat. Food">
        <title>A phased Vanilla planifolia genome enables genetic improvement of flavour and production.</title>
        <authorList>
            <person name="Hasing T."/>
            <person name="Tang H."/>
            <person name="Brym M."/>
            <person name="Khazi F."/>
            <person name="Huang T."/>
            <person name="Chambers A.H."/>
        </authorList>
    </citation>
    <scope>NUCLEOTIDE SEQUENCE [LARGE SCALE GENOMIC DNA]</scope>
    <source>
        <tissue evidence="2">Leaf</tissue>
    </source>
</reference>
<gene>
    <name evidence="2" type="ORF">HPP92_021211</name>
</gene>
<dbReference type="InterPro" id="IPR038943">
    <property type="entry name" value="PLDrp1-like"/>
</dbReference>
<keyword evidence="3" id="KW-1185">Reference proteome</keyword>
<protein>
    <submittedName>
        <fullName evidence="2">Uncharacterized protein</fullName>
    </submittedName>
</protein>
<evidence type="ECO:0000313" key="2">
    <source>
        <dbReference type="EMBL" id="KAG0460914.1"/>
    </source>
</evidence>
<accession>A0A835UFB3</accession>
<comment type="caution">
    <text evidence="2">The sequence shown here is derived from an EMBL/GenBank/DDBJ whole genome shotgun (WGS) entry which is preliminary data.</text>
</comment>
<organism evidence="2 3">
    <name type="scientific">Vanilla planifolia</name>
    <name type="common">Vanilla</name>
    <dbReference type="NCBI Taxonomy" id="51239"/>
    <lineage>
        <taxon>Eukaryota</taxon>
        <taxon>Viridiplantae</taxon>
        <taxon>Streptophyta</taxon>
        <taxon>Embryophyta</taxon>
        <taxon>Tracheophyta</taxon>
        <taxon>Spermatophyta</taxon>
        <taxon>Magnoliopsida</taxon>
        <taxon>Liliopsida</taxon>
        <taxon>Asparagales</taxon>
        <taxon>Orchidaceae</taxon>
        <taxon>Vanilloideae</taxon>
        <taxon>Vanilleae</taxon>
        <taxon>Vanilla</taxon>
    </lineage>
</organism>
<name>A0A835UFB3_VANPL</name>
<sequence length="457" mass="52424">MAADISSFNETVGFDDYNPHPYKGGYDIALTYGEPLPHSAAICYPVSGDSSLRPSSPETPLSLIPEEKPVANEPAPVPNEAGEIPTLFGPEDDPPDSKVGYFNGYGEWLYGVEDYWWSFPGFYPFVNLETEVGVGGGKYDAEDLRCWSKWKRAADYLFGYSQGYGERRIGIDRDGIPIYANKTLSSSAVDFHIEPGRTETLGYYTDSPDSGSSYFTYDKELENYNFSNAAHSYKHHFEPPLQAEVDPFELLFSWQSNYPQPCDEQVHSDTKWFPLSFGESADEVHLPIDNELAYNAHCSEDALQVQLVEAENLHQKVRCYDASLEFFYSDPNWEPTYYMHGEERNHFSFTKHDCDGRDYWEPNPIELESHWSTCSHHLGYHGISEGEVYNGSTTISNYSESFNEFTSPTTTWIDLPFGEWDNEEPFKPTWMRNPNYYEAYEEISSHWKQDDGSYDEW</sequence>
<dbReference type="OrthoDB" id="1899413at2759"/>